<feature type="transmembrane region" description="Helical" evidence="3">
    <location>
        <begin position="104"/>
        <end position="127"/>
    </location>
</feature>
<keyword evidence="3" id="KW-0472">Membrane</keyword>
<evidence type="ECO:0000256" key="3">
    <source>
        <dbReference type="SAM" id="Phobius"/>
    </source>
</evidence>
<comment type="similarity">
    <text evidence="1">Belongs to the nematode receptor-like protein sre family.</text>
</comment>
<dbReference type="PANTHER" id="PTHR23128">
    <property type="entry name" value="SERPENTINE RECEPTOR, CLASS E (EPSILON)-RELATED"/>
    <property type="match status" value="1"/>
</dbReference>
<evidence type="ECO:0000256" key="1">
    <source>
        <dbReference type="ARBA" id="ARBA00006803"/>
    </source>
</evidence>
<reference evidence="5" key="1">
    <citation type="journal article" date="2008" name="Nat. Genet.">
        <title>The Pristionchus pacificus genome provides a unique perspective on nematode lifestyle and parasitism.</title>
        <authorList>
            <person name="Dieterich C."/>
            <person name="Clifton S.W."/>
            <person name="Schuster L.N."/>
            <person name="Chinwalla A."/>
            <person name="Delehaunty K."/>
            <person name="Dinkelacker I."/>
            <person name="Fulton L."/>
            <person name="Fulton R."/>
            <person name="Godfrey J."/>
            <person name="Minx P."/>
            <person name="Mitreva M."/>
            <person name="Roeseler W."/>
            <person name="Tian H."/>
            <person name="Witte H."/>
            <person name="Yang S.P."/>
            <person name="Wilson R.K."/>
            <person name="Sommer R.J."/>
        </authorList>
    </citation>
    <scope>NUCLEOTIDE SEQUENCE [LARGE SCALE GENOMIC DNA]</scope>
    <source>
        <strain evidence="5">PS312</strain>
    </source>
</reference>
<feature type="transmembrane region" description="Helical" evidence="3">
    <location>
        <begin position="1278"/>
        <end position="1299"/>
    </location>
</feature>
<accession>A0A2A6BT01</accession>
<keyword evidence="3" id="KW-1133">Transmembrane helix</keyword>
<feature type="region of interest" description="Disordered" evidence="2">
    <location>
        <begin position="950"/>
        <end position="986"/>
    </location>
</feature>
<feature type="transmembrane region" description="Helical" evidence="3">
    <location>
        <begin position="168"/>
        <end position="190"/>
    </location>
</feature>
<feature type="transmembrane region" description="Helical" evidence="3">
    <location>
        <begin position="205"/>
        <end position="226"/>
    </location>
</feature>
<feature type="transmembrane region" description="Helical" evidence="3">
    <location>
        <begin position="415"/>
        <end position="432"/>
    </location>
</feature>
<name>A0A2A6BT01_PRIPA</name>
<feature type="transmembrane region" description="Helical" evidence="3">
    <location>
        <begin position="1240"/>
        <end position="1263"/>
    </location>
</feature>
<keyword evidence="5" id="KW-1185">Reference proteome</keyword>
<feature type="transmembrane region" description="Helical" evidence="3">
    <location>
        <begin position="1178"/>
        <end position="1200"/>
    </location>
</feature>
<feature type="transmembrane region" description="Helical" evidence="3">
    <location>
        <begin position="1109"/>
        <end position="1130"/>
    </location>
</feature>
<proteinExistence type="inferred from homology"/>
<evidence type="ECO:0000313" key="4">
    <source>
        <dbReference type="EnsemblMetazoa" id="PPA37356.1"/>
    </source>
</evidence>
<dbReference type="GO" id="GO:0016020">
    <property type="term" value="C:membrane"/>
    <property type="evidence" value="ECO:0007669"/>
    <property type="project" value="InterPro"/>
</dbReference>
<dbReference type="EnsemblMetazoa" id="PPA37356.1">
    <property type="protein sequence ID" value="PPA37356.1"/>
    <property type="gene ID" value="WBGene00275725"/>
</dbReference>
<dbReference type="InterPro" id="IPR004151">
    <property type="entry name" value="7TM_GPCR_serpentine_rcpt_Sre"/>
</dbReference>
<feature type="transmembrane region" description="Helical" evidence="3">
    <location>
        <begin position="483"/>
        <end position="506"/>
    </location>
</feature>
<sequence>MSASMAINPLTNQSVWIPFFIRFHRLPLQLQPYYTVFVACEVIGHIFSLITCLFGLFVFYQVKAFHSNLAQTISNGFYVGPPFILLRIPLILMETGIIKYENYLHGFIYVALACIVNNLAFFLFLYTSNKNEQVQEKLTQFKKSDKSYTVSYRWQLHDNSRSARLRTLMIGCNAIISFILPVLFVPALILDNNPAMSGILEAAKLVYQVNSAFVFGGSYVFVTLIVKKHRDFLFGTSHAGKVSQTVVYPAPTSNRISAETDHHFTRLQKEWGVGGMSSFHAVHPVTNQTFWIPFFIRFHRLPEELQRHYHTFVTFEVGLPFVVLRFPLIFIEIGLIKYETMADDLIVTITFIRTWLFVDVYNFEVNIALERYFALRFVRTYEKVERRYISATIILANSVYSLVLSYLLTYNYLHGFFYIALTCIFNNIALVHRNMLQAFLRFANKNELIRARLIQFKKSDNSYSVSYRWQLHDNARSARELRWLIVVCNGVISLILPAMFVPAFIFDNDPSKSEVLEAAKLLYQVTSAYVFGCCYLFVCFVIKKHRDHVFGVSNAVLLPCFRVLSSGRSNTNRHGEPFHPTANRVEGGPGKEEFGTSRSPDTQPRPTDRDQCLKALVPPIILRALRVSGLMCARDSLRKQRAPYAAVEFTHSTMYSIRDFMGVDEVPLPNCDLGCFIYTATYGDLEPYMMNLVVYDPSLDQNRTLANLALKFDQTTSQKIPLDISVNGSYSIYNLNDPKDTGTEISVWVVERSKALEVDYEIYDALELSMNRGNIPPKDVVTIMSVTKFRVVAQPGGSNSYTARLVGFDNAFPENPDLCAYACQTPLNSNFDGFELHVDGPIVSIVFEKKNNVAMMADYRYAVSGERDMSKEGFIATFYQVYLDAHLELEPEHQINVTDQTTGQMFPLSGNRTNIKLTLDLTQHVIFDYTSLTAPQTFLIRHNAVLKEKATSPPPTTVRTVPTVPTSPTTIPTSTTVKTSTGPTTTTSGAGAATVLAATGSMSSFLAVNPLNNHTVWIPFFIRYDRLPEELQPVYGAFVAAEALGHIFSLIVGTFGIFVYYRVQALHFNLAQTILNAFYTGMPFIMLRFPLILMETGVIKYETMADTSIVIISAIRMWLFVALYNFEVNIAVERYFALQYVRTYEKIRRRYISLIILGSNSLFSMVLAYLLTYNYLHGFFYIALVCIVNNLALVMFLSTAKKNERVQKRLIQFRKNDGSYSVSYRWQLHDNTRSARELRILMIGCNGIITFILPVMFVPALILDNVPSKSELLEAAKLIYQVTSAYIFGISYLYLTFIIKKQRDYVLGLSPVEEFSLALEHSRTDNRVVKDTESHFSRLHGEWGVEIGRVKTERLEITIS</sequence>
<feature type="transmembrane region" description="Helical" evidence="3">
    <location>
        <begin position="521"/>
        <end position="542"/>
    </location>
</feature>
<feature type="compositionally biased region" description="Low complexity" evidence="2">
    <location>
        <begin position="957"/>
        <end position="986"/>
    </location>
</feature>
<dbReference type="Proteomes" id="UP000005239">
    <property type="component" value="Unassembled WGS sequence"/>
</dbReference>
<feature type="transmembrane region" description="Helical" evidence="3">
    <location>
        <begin position="1034"/>
        <end position="1061"/>
    </location>
</feature>
<feature type="transmembrane region" description="Helical" evidence="3">
    <location>
        <begin position="1151"/>
        <end position="1172"/>
    </location>
</feature>
<dbReference type="GO" id="GO:0007606">
    <property type="term" value="P:sensory perception of chemical stimulus"/>
    <property type="evidence" value="ECO:0007669"/>
    <property type="project" value="InterPro"/>
</dbReference>
<dbReference type="Pfam" id="PF03125">
    <property type="entry name" value="Sre"/>
    <property type="match status" value="3"/>
</dbReference>
<protein>
    <submittedName>
        <fullName evidence="4">G protein-coupled receptor</fullName>
    </submittedName>
</protein>
<feature type="region of interest" description="Disordered" evidence="2">
    <location>
        <begin position="570"/>
        <end position="609"/>
    </location>
</feature>
<feature type="transmembrane region" description="Helical" evidence="3">
    <location>
        <begin position="549"/>
        <end position="565"/>
    </location>
</feature>
<feature type="compositionally biased region" description="Polar residues" evidence="2">
    <location>
        <begin position="596"/>
        <end position="605"/>
    </location>
</feature>
<dbReference type="PANTHER" id="PTHR23128:SF132">
    <property type="entry name" value="SERPENTINE RECEPTOR, CLASS E (EPSILON)-RELATED"/>
    <property type="match status" value="1"/>
</dbReference>
<organism evidence="4 5">
    <name type="scientific">Pristionchus pacificus</name>
    <name type="common">Parasitic nematode worm</name>
    <dbReference type="NCBI Taxonomy" id="54126"/>
    <lineage>
        <taxon>Eukaryota</taxon>
        <taxon>Metazoa</taxon>
        <taxon>Ecdysozoa</taxon>
        <taxon>Nematoda</taxon>
        <taxon>Chromadorea</taxon>
        <taxon>Rhabditida</taxon>
        <taxon>Rhabditina</taxon>
        <taxon>Diplogasteromorpha</taxon>
        <taxon>Diplogasteroidea</taxon>
        <taxon>Neodiplogasteridae</taxon>
        <taxon>Pristionchus</taxon>
    </lineage>
</organism>
<feature type="transmembrane region" description="Helical" evidence="3">
    <location>
        <begin position="33"/>
        <end position="60"/>
    </location>
</feature>
<evidence type="ECO:0000313" key="5">
    <source>
        <dbReference type="Proteomes" id="UP000005239"/>
    </source>
</evidence>
<evidence type="ECO:0000256" key="2">
    <source>
        <dbReference type="SAM" id="MobiDB-lite"/>
    </source>
</evidence>
<keyword evidence="3" id="KW-0812">Transmembrane</keyword>
<feature type="transmembrane region" description="Helical" evidence="3">
    <location>
        <begin position="72"/>
        <end position="92"/>
    </location>
</feature>
<feature type="transmembrane region" description="Helical" evidence="3">
    <location>
        <begin position="388"/>
        <end position="409"/>
    </location>
</feature>
<reference evidence="4" key="2">
    <citation type="submission" date="2022-06" db="UniProtKB">
        <authorList>
            <consortium name="EnsemblMetazoa"/>
        </authorList>
    </citation>
    <scope>IDENTIFICATION</scope>
    <source>
        <strain evidence="4">PS312</strain>
    </source>
</reference>
<feature type="transmembrane region" description="Helical" evidence="3">
    <location>
        <begin position="1068"/>
        <end position="1089"/>
    </location>
</feature>
<gene>
    <name evidence="4" type="primary">WBGene00275725</name>
</gene>
<accession>A0A8R1UPM0</accession>